<feature type="transmembrane region" description="Helical" evidence="1">
    <location>
        <begin position="130"/>
        <end position="149"/>
    </location>
</feature>
<dbReference type="RefSeq" id="WP_113981632.1">
    <property type="nucleotide sequence ID" value="NZ_QMEY01000006.1"/>
</dbReference>
<keyword evidence="1" id="KW-0812">Transmembrane</keyword>
<feature type="transmembrane region" description="Helical" evidence="1">
    <location>
        <begin position="94"/>
        <end position="118"/>
    </location>
</feature>
<evidence type="ECO:0000313" key="3">
    <source>
        <dbReference type="Proteomes" id="UP000253303"/>
    </source>
</evidence>
<dbReference type="AlphaFoldDB" id="A0A366LZS2"/>
<dbReference type="Proteomes" id="UP000253303">
    <property type="component" value="Unassembled WGS sequence"/>
</dbReference>
<proteinExistence type="predicted"/>
<keyword evidence="3" id="KW-1185">Reference proteome</keyword>
<keyword evidence="1" id="KW-1133">Transmembrane helix</keyword>
<evidence type="ECO:0000313" key="2">
    <source>
        <dbReference type="EMBL" id="RBQ18849.1"/>
    </source>
</evidence>
<name>A0A366LZS2_9ACTN</name>
<accession>A0A366LZS2</accession>
<feature type="transmembrane region" description="Helical" evidence="1">
    <location>
        <begin position="156"/>
        <end position="174"/>
    </location>
</feature>
<feature type="transmembrane region" description="Helical" evidence="1">
    <location>
        <begin position="16"/>
        <end position="36"/>
    </location>
</feature>
<evidence type="ECO:0000256" key="1">
    <source>
        <dbReference type="SAM" id="Phobius"/>
    </source>
</evidence>
<reference evidence="2 3" key="1">
    <citation type="submission" date="2018-06" db="EMBL/GenBank/DDBJ databases">
        <title>Sphaerisporangium craniellae sp. nov., isolated from a marine sponge in the South China Sea.</title>
        <authorList>
            <person name="Li L."/>
        </authorList>
    </citation>
    <scope>NUCLEOTIDE SEQUENCE [LARGE SCALE GENOMIC DNA]</scope>
    <source>
        <strain evidence="2 3">LHW63015</strain>
    </source>
</reference>
<gene>
    <name evidence="2" type="ORF">DP939_16705</name>
</gene>
<organism evidence="2 3">
    <name type="scientific">Spongiactinospora rosea</name>
    <dbReference type="NCBI Taxonomy" id="2248750"/>
    <lineage>
        <taxon>Bacteria</taxon>
        <taxon>Bacillati</taxon>
        <taxon>Actinomycetota</taxon>
        <taxon>Actinomycetes</taxon>
        <taxon>Streptosporangiales</taxon>
        <taxon>Streptosporangiaceae</taxon>
        <taxon>Spongiactinospora</taxon>
    </lineage>
</organism>
<dbReference type="EMBL" id="QMEY01000006">
    <property type="protein sequence ID" value="RBQ18849.1"/>
    <property type="molecule type" value="Genomic_DNA"/>
</dbReference>
<sequence>MRPFALWAHEARRAGLPALLGPLVLVAAMLLLAAFGTRIGSAQENTRWFLMGAAEMGLPLLTGVAAATLTGRDRAAELRLTCPSAYRVAVARRVAVVVCWAAVCAAGCSLLLMATGWWDPAFTGPSGQLVWLSPALWTAALGACTAAMFRSVAAATTLIGFLWTFQQVFAGFLVEDRVLRHVFLFATTRGPVPDWPANRVALLASAVPMGLAAWVLLGRPERILRGAAE</sequence>
<protein>
    <recommendedName>
        <fullName evidence="4">ABC-2 type transport system permease protein</fullName>
    </recommendedName>
</protein>
<feature type="transmembrane region" description="Helical" evidence="1">
    <location>
        <begin position="48"/>
        <end position="69"/>
    </location>
</feature>
<comment type="caution">
    <text evidence="2">The sequence shown here is derived from an EMBL/GenBank/DDBJ whole genome shotgun (WGS) entry which is preliminary data.</text>
</comment>
<evidence type="ECO:0008006" key="4">
    <source>
        <dbReference type="Google" id="ProtNLM"/>
    </source>
</evidence>
<feature type="transmembrane region" description="Helical" evidence="1">
    <location>
        <begin position="200"/>
        <end position="217"/>
    </location>
</feature>
<dbReference type="OrthoDB" id="3217629at2"/>
<keyword evidence="1" id="KW-0472">Membrane</keyword>